<feature type="region of interest" description="Disordered" evidence="1">
    <location>
        <begin position="30"/>
        <end position="56"/>
    </location>
</feature>
<gene>
    <name evidence="2" type="ORF">KIN20_012035</name>
    <name evidence="3" type="ORF">KIN20_013203</name>
</gene>
<reference evidence="3" key="1">
    <citation type="submission" date="2021-06" db="EMBL/GenBank/DDBJ databases">
        <title>Parelaphostrongylus tenuis whole genome reference sequence.</title>
        <authorList>
            <person name="Garwood T.J."/>
            <person name="Larsen P.A."/>
            <person name="Fountain-Jones N.M."/>
            <person name="Garbe J.R."/>
            <person name="Macchietto M.G."/>
            <person name="Kania S.A."/>
            <person name="Gerhold R.W."/>
            <person name="Richards J.E."/>
            <person name="Wolf T.M."/>
        </authorList>
    </citation>
    <scope>NUCLEOTIDE SEQUENCE</scope>
    <source>
        <strain evidence="3">MNPRO001-30</strain>
        <tissue evidence="3">Meninges</tissue>
    </source>
</reference>
<dbReference type="EMBL" id="JAHQIW010002555">
    <property type="protein sequence ID" value="KAJ1355703.1"/>
    <property type="molecule type" value="Genomic_DNA"/>
</dbReference>
<evidence type="ECO:0000313" key="4">
    <source>
        <dbReference type="Proteomes" id="UP001196413"/>
    </source>
</evidence>
<dbReference type="AlphaFoldDB" id="A0AAD5MF79"/>
<sequence>MITNKLKDAERTCKEREIRFFFKAPPSYEEPEAVTTTSSGDRRRMVSMKLPELPMS</sequence>
<keyword evidence="4" id="KW-1185">Reference proteome</keyword>
<evidence type="ECO:0000313" key="3">
    <source>
        <dbReference type="EMBL" id="KAJ1355703.1"/>
    </source>
</evidence>
<dbReference type="EMBL" id="JAHQIW010002284">
    <property type="protein sequence ID" value="KAJ1354938.1"/>
    <property type="molecule type" value="Genomic_DNA"/>
</dbReference>
<protein>
    <submittedName>
        <fullName evidence="3">Uncharacterized protein</fullName>
    </submittedName>
</protein>
<comment type="caution">
    <text evidence="3">The sequence shown here is derived from an EMBL/GenBank/DDBJ whole genome shotgun (WGS) entry which is preliminary data.</text>
</comment>
<accession>A0AAD5MF79</accession>
<evidence type="ECO:0000256" key="1">
    <source>
        <dbReference type="SAM" id="MobiDB-lite"/>
    </source>
</evidence>
<organism evidence="3 4">
    <name type="scientific">Parelaphostrongylus tenuis</name>
    <name type="common">Meningeal worm</name>
    <dbReference type="NCBI Taxonomy" id="148309"/>
    <lineage>
        <taxon>Eukaryota</taxon>
        <taxon>Metazoa</taxon>
        <taxon>Ecdysozoa</taxon>
        <taxon>Nematoda</taxon>
        <taxon>Chromadorea</taxon>
        <taxon>Rhabditida</taxon>
        <taxon>Rhabditina</taxon>
        <taxon>Rhabditomorpha</taxon>
        <taxon>Strongyloidea</taxon>
        <taxon>Metastrongylidae</taxon>
        <taxon>Parelaphostrongylus</taxon>
    </lineage>
</organism>
<name>A0AAD5MF79_PARTN</name>
<evidence type="ECO:0000313" key="2">
    <source>
        <dbReference type="EMBL" id="KAJ1354938.1"/>
    </source>
</evidence>
<proteinExistence type="predicted"/>
<dbReference type="Proteomes" id="UP001196413">
    <property type="component" value="Unassembled WGS sequence"/>
</dbReference>